<name>A0A9D2JTC0_9FIRM</name>
<dbReference type="Gene3D" id="2.30.24.10">
    <property type="entry name" value="CAT RNA-binding domain"/>
    <property type="match status" value="1"/>
</dbReference>
<dbReference type="AlphaFoldDB" id="A0A9D2JTC0"/>
<dbReference type="InterPro" id="IPR050661">
    <property type="entry name" value="BglG_antiterminators"/>
</dbReference>
<dbReference type="SUPFAM" id="SSF50151">
    <property type="entry name" value="SacY-like RNA-binding domain"/>
    <property type="match status" value="1"/>
</dbReference>
<organism evidence="3 4">
    <name type="scientific">Candidatus Blautia pullicola</name>
    <dbReference type="NCBI Taxonomy" id="2838498"/>
    <lineage>
        <taxon>Bacteria</taxon>
        <taxon>Bacillati</taxon>
        <taxon>Bacillota</taxon>
        <taxon>Clostridia</taxon>
        <taxon>Lachnospirales</taxon>
        <taxon>Lachnospiraceae</taxon>
        <taxon>Blautia</taxon>
    </lineage>
</organism>
<evidence type="ECO:0000313" key="4">
    <source>
        <dbReference type="Proteomes" id="UP000824056"/>
    </source>
</evidence>
<dbReference type="PROSITE" id="PS51372">
    <property type="entry name" value="PRD_2"/>
    <property type="match status" value="2"/>
</dbReference>
<dbReference type="Gene3D" id="1.20.58.1950">
    <property type="match status" value="1"/>
</dbReference>
<dbReference type="Proteomes" id="UP000824056">
    <property type="component" value="Unassembled WGS sequence"/>
</dbReference>
<dbReference type="Gene3D" id="1.20.890.100">
    <property type="match status" value="1"/>
</dbReference>
<dbReference type="PANTHER" id="PTHR30185">
    <property type="entry name" value="CRYPTIC BETA-GLUCOSIDE BGL OPERON ANTITERMINATOR"/>
    <property type="match status" value="1"/>
</dbReference>
<dbReference type="Pfam" id="PF00874">
    <property type="entry name" value="PRD"/>
    <property type="match status" value="2"/>
</dbReference>
<dbReference type="GO" id="GO:0003723">
    <property type="term" value="F:RNA binding"/>
    <property type="evidence" value="ECO:0007669"/>
    <property type="project" value="InterPro"/>
</dbReference>
<protein>
    <submittedName>
        <fullName evidence="3">PRD domain-containing protein</fullName>
    </submittedName>
</protein>
<dbReference type="Pfam" id="PF03123">
    <property type="entry name" value="CAT_RBD"/>
    <property type="match status" value="1"/>
</dbReference>
<reference evidence="3" key="2">
    <citation type="submission" date="2021-04" db="EMBL/GenBank/DDBJ databases">
        <authorList>
            <person name="Gilroy R."/>
        </authorList>
    </citation>
    <scope>NUCLEOTIDE SEQUENCE</scope>
    <source>
        <strain evidence="3">1068</strain>
    </source>
</reference>
<dbReference type="EMBL" id="DXBG01000185">
    <property type="protein sequence ID" value="HIZ65827.1"/>
    <property type="molecule type" value="Genomic_DNA"/>
</dbReference>
<gene>
    <name evidence="3" type="ORF">H9809_08020</name>
</gene>
<comment type="caution">
    <text evidence="3">The sequence shown here is derived from an EMBL/GenBank/DDBJ whole genome shotgun (WGS) entry which is preliminary data.</text>
</comment>
<evidence type="ECO:0000259" key="2">
    <source>
        <dbReference type="PROSITE" id="PS51372"/>
    </source>
</evidence>
<sequence length="272" mass="30232">MYQIIKVLNNNAILAGYEGSEQILLGRGIGFGKKAGETFGEIQGAKVYTLEAGEKQSSARSAVNIIEPVYLEAAGRIIDEAEMVFDSVNRGILLPMADHIAFAVQREQQENIQIPNPFIPDIKVLFGKEYAIALKGREIIEEMTGYRISEDEVGFITLHIHSGLSNEQVSETLKTTQLIDDCMSLIEEEMGCVLKRDSLSCTRLLSHLYYTLIRADTGEGVNIDLNQFIEENYPLAGKTAALVCRYMEEQLGKAIEREEIGFLAVHIQRAAV</sequence>
<dbReference type="InterPro" id="IPR036650">
    <property type="entry name" value="CAT_RNA-bd_dom_sf"/>
</dbReference>
<proteinExistence type="predicted"/>
<dbReference type="InterPro" id="IPR036634">
    <property type="entry name" value="PRD_sf"/>
</dbReference>
<feature type="domain" description="PRD" evidence="2">
    <location>
        <begin position="65"/>
        <end position="170"/>
    </location>
</feature>
<dbReference type="SMART" id="SM01061">
    <property type="entry name" value="CAT_RBD"/>
    <property type="match status" value="1"/>
</dbReference>
<dbReference type="PANTHER" id="PTHR30185:SF16">
    <property type="entry name" value="PROTEIN GLCT"/>
    <property type="match status" value="1"/>
</dbReference>
<keyword evidence="1" id="KW-0677">Repeat</keyword>
<evidence type="ECO:0000256" key="1">
    <source>
        <dbReference type="ARBA" id="ARBA00022737"/>
    </source>
</evidence>
<reference evidence="3" key="1">
    <citation type="journal article" date="2021" name="PeerJ">
        <title>Extensive microbial diversity within the chicken gut microbiome revealed by metagenomics and culture.</title>
        <authorList>
            <person name="Gilroy R."/>
            <person name="Ravi A."/>
            <person name="Getino M."/>
            <person name="Pursley I."/>
            <person name="Horton D.L."/>
            <person name="Alikhan N.F."/>
            <person name="Baker D."/>
            <person name="Gharbi K."/>
            <person name="Hall N."/>
            <person name="Watson M."/>
            <person name="Adriaenssens E.M."/>
            <person name="Foster-Nyarko E."/>
            <person name="Jarju S."/>
            <person name="Secka A."/>
            <person name="Antonio M."/>
            <person name="Oren A."/>
            <person name="Chaudhuri R.R."/>
            <person name="La Ragione R."/>
            <person name="Hildebrand F."/>
            <person name="Pallen M.J."/>
        </authorList>
    </citation>
    <scope>NUCLEOTIDE SEQUENCE</scope>
    <source>
        <strain evidence="3">1068</strain>
    </source>
</reference>
<feature type="domain" description="PRD" evidence="2">
    <location>
        <begin position="171"/>
        <end position="272"/>
    </location>
</feature>
<dbReference type="InterPro" id="IPR004341">
    <property type="entry name" value="CAT_RNA-bd_dom"/>
</dbReference>
<dbReference type="GO" id="GO:0006355">
    <property type="term" value="P:regulation of DNA-templated transcription"/>
    <property type="evidence" value="ECO:0007669"/>
    <property type="project" value="InterPro"/>
</dbReference>
<dbReference type="SUPFAM" id="SSF63520">
    <property type="entry name" value="PTS-regulatory domain, PRD"/>
    <property type="match status" value="2"/>
</dbReference>
<dbReference type="InterPro" id="IPR011608">
    <property type="entry name" value="PRD"/>
</dbReference>
<evidence type="ECO:0000313" key="3">
    <source>
        <dbReference type="EMBL" id="HIZ65827.1"/>
    </source>
</evidence>
<dbReference type="Gene3D" id="1.10.1790.10">
    <property type="entry name" value="PRD domain"/>
    <property type="match status" value="1"/>
</dbReference>
<accession>A0A9D2JTC0</accession>